<dbReference type="Gene3D" id="1.10.260.40">
    <property type="entry name" value="lambda repressor-like DNA-binding domains"/>
    <property type="match status" value="1"/>
</dbReference>
<dbReference type="GO" id="GO:0003677">
    <property type="term" value="F:DNA binding"/>
    <property type="evidence" value="ECO:0007669"/>
    <property type="project" value="InterPro"/>
</dbReference>
<gene>
    <name evidence="2" type="ORF">CU102_23195</name>
</gene>
<dbReference type="OrthoDB" id="4419620at2"/>
<dbReference type="SUPFAM" id="SSF47413">
    <property type="entry name" value="lambda repressor-like DNA-binding domains"/>
    <property type="match status" value="1"/>
</dbReference>
<evidence type="ECO:0000259" key="1">
    <source>
        <dbReference type="PROSITE" id="PS50943"/>
    </source>
</evidence>
<dbReference type="Proteomes" id="UP000241444">
    <property type="component" value="Unassembled WGS sequence"/>
</dbReference>
<reference evidence="3" key="1">
    <citation type="submission" date="2017-11" db="EMBL/GenBank/DDBJ databases">
        <authorList>
            <person name="Kuznetsova I."/>
            <person name="Sazanova A."/>
            <person name="Chirak E."/>
            <person name="Safronova V."/>
            <person name="Willems A."/>
        </authorList>
    </citation>
    <scope>NUCLEOTIDE SEQUENCE [LARGE SCALE GENOMIC DNA]</scope>
    <source>
        <strain evidence="3">STM 196</strain>
    </source>
</reference>
<dbReference type="InterPro" id="IPR001387">
    <property type="entry name" value="Cro/C1-type_HTH"/>
</dbReference>
<sequence>MSEINHVTGRQIAAARALTGLGQVELAKQSNISAPTVRRMEAERRPIPLSNNLRAVIAVLESAGVIFVPENGEGPGVRLKKEAQSN</sequence>
<accession>A0A2P7BBB4</accession>
<evidence type="ECO:0000313" key="2">
    <source>
        <dbReference type="EMBL" id="PSH63765.1"/>
    </source>
</evidence>
<dbReference type="CDD" id="cd00093">
    <property type="entry name" value="HTH_XRE"/>
    <property type="match status" value="1"/>
</dbReference>
<proteinExistence type="predicted"/>
<dbReference type="PROSITE" id="PS50943">
    <property type="entry name" value="HTH_CROC1"/>
    <property type="match status" value="1"/>
</dbReference>
<comment type="caution">
    <text evidence="2">The sequence shown here is derived from an EMBL/GenBank/DDBJ whole genome shotgun (WGS) entry which is preliminary data.</text>
</comment>
<name>A0A2P7BBB4_9HYPH</name>
<dbReference type="InterPro" id="IPR010982">
    <property type="entry name" value="Lambda_DNA-bd_dom_sf"/>
</dbReference>
<keyword evidence="3" id="KW-1185">Reference proteome</keyword>
<evidence type="ECO:0000313" key="3">
    <source>
        <dbReference type="Proteomes" id="UP000241444"/>
    </source>
</evidence>
<dbReference type="AlphaFoldDB" id="A0A2P7BBB4"/>
<dbReference type="RefSeq" id="WP_106713465.1">
    <property type="nucleotide sequence ID" value="NZ_PGGO01000023.1"/>
</dbReference>
<dbReference type="EMBL" id="PGGO01000023">
    <property type="protein sequence ID" value="PSH63765.1"/>
    <property type="molecule type" value="Genomic_DNA"/>
</dbReference>
<organism evidence="2 3">
    <name type="scientific">Phyllobacterium brassicacearum</name>
    <dbReference type="NCBI Taxonomy" id="314235"/>
    <lineage>
        <taxon>Bacteria</taxon>
        <taxon>Pseudomonadati</taxon>
        <taxon>Pseudomonadota</taxon>
        <taxon>Alphaproteobacteria</taxon>
        <taxon>Hyphomicrobiales</taxon>
        <taxon>Phyllobacteriaceae</taxon>
        <taxon>Phyllobacterium</taxon>
    </lineage>
</organism>
<feature type="domain" description="HTH cro/C1-type" evidence="1">
    <location>
        <begin position="12"/>
        <end position="67"/>
    </location>
</feature>
<protein>
    <submittedName>
        <fullName evidence="2">Transcriptional regulator</fullName>
    </submittedName>
</protein>